<proteinExistence type="predicted"/>
<dbReference type="Proteomes" id="UP000465302">
    <property type="component" value="Unassembled WGS sequence"/>
</dbReference>
<sequence length="72" mass="7242">MVSKKHLFSAATQLALTCISIEVAGSTGIEVVAEFAAAEACAGAISAAIVSAPALAAASRFIAKNLSRRYSS</sequence>
<protein>
    <submittedName>
        <fullName evidence="2">Uncharacterized protein</fullName>
    </submittedName>
</protein>
<organism evidence="2 3">
    <name type="scientific">Mycolicibacterium agri</name>
    <name type="common">Mycobacterium agri</name>
    <dbReference type="NCBI Taxonomy" id="36811"/>
    <lineage>
        <taxon>Bacteria</taxon>
        <taxon>Bacillati</taxon>
        <taxon>Actinomycetota</taxon>
        <taxon>Actinomycetes</taxon>
        <taxon>Mycobacteriales</taxon>
        <taxon>Mycobacteriaceae</taxon>
        <taxon>Mycolicibacterium</taxon>
    </lineage>
</organism>
<keyword evidence="1" id="KW-1133">Transmembrane helix</keyword>
<name>A0A7I9W9X2_MYCAG</name>
<feature type="transmembrane region" description="Helical" evidence="1">
    <location>
        <begin position="42"/>
        <end position="63"/>
    </location>
</feature>
<dbReference type="EMBL" id="BLKS01000001">
    <property type="protein sequence ID" value="GFG54502.1"/>
    <property type="molecule type" value="Genomic_DNA"/>
</dbReference>
<evidence type="ECO:0000256" key="1">
    <source>
        <dbReference type="SAM" id="Phobius"/>
    </source>
</evidence>
<evidence type="ECO:0000313" key="3">
    <source>
        <dbReference type="Proteomes" id="UP000465302"/>
    </source>
</evidence>
<dbReference type="AlphaFoldDB" id="A0A7I9W9X2"/>
<evidence type="ECO:0000313" key="2">
    <source>
        <dbReference type="EMBL" id="GFG54502.1"/>
    </source>
</evidence>
<reference evidence="2 3" key="1">
    <citation type="journal article" date="2019" name="Emerg. Microbes Infect.">
        <title>Comprehensive subspecies identification of 175 nontuberculous mycobacteria species based on 7547 genomic profiles.</title>
        <authorList>
            <person name="Matsumoto Y."/>
            <person name="Kinjo T."/>
            <person name="Motooka D."/>
            <person name="Nabeya D."/>
            <person name="Jung N."/>
            <person name="Uechi K."/>
            <person name="Horii T."/>
            <person name="Iida T."/>
            <person name="Fujita J."/>
            <person name="Nakamura S."/>
        </authorList>
    </citation>
    <scope>NUCLEOTIDE SEQUENCE [LARGE SCALE GENOMIC DNA]</scope>
    <source>
        <strain evidence="2 3">JCM 6377</strain>
    </source>
</reference>
<keyword evidence="1" id="KW-0812">Transmembrane</keyword>
<keyword evidence="1" id="KW-0472">Membrane</keyword>
<gene>
    <name evidence="2" type="ORF">MAGR_59430</name>
</gene>
<accession>A0A7I9W9X2</accession>
<comment type="caution">
    <text evidence="2">The sequence shown here is derived from an EMBL/GenBank/DDBJ whole genome shotgun (WGS) entry which is preliminary data.</text>
</comment>